<dbReference type="InterPro" id="IPR036249">
    <property type="entry name" value="Thioredoxin-like_sf"/>
</dbReference>
<evidence type="ECO:0000313" key="4">
    <source>
        <dbReference type="Proteomes" id="UP000566454"/>
    </source>
</evidence>
<comment type="caution">
    <text evidence="3">The sequence shown here is derived from an EMBL/GenBank/DDBJ whole genome shotgun (WGS) entry which is preliminary data.</text>
</comment>
<dbReference type="AlphaFoldDB" id="A0A7K5QA42"/>
<name>A0A7K5QA42_9PASE</name>
<dbReference type="CDD" id="cd02989">
    <property type="entry name" value="Phd_like_TxnDC9"/>
    <property type="match status" value="1"/>
</dbReference>
<gene>
    <name evidence="3" type="primary">Txndc9</name>
    <name evidence="3" type="ORF">PRUHIM_R02908</name>
</gene>
<accession>A0A7K5QA42</accession>
<sequence>KMAADTPVDILQKVLENEILQSTKVVEEHLDAEIQKLDQMDEDELERLKQRRLEALKKSQQQKQVISVVQTLVLIHSNTSYVLGLFSHRCQIMDKHLTVLAKKHIETKFLKLNAEKSPFLCERLRIKVIPTLALIKDGKTQDYIVGFTDLGNTDDFTTETLEWRLGCADVINYSGNLMDPPFQSQKKYGTSFTKLDKKTIRGKIYDSDSDDD</sequence>
<organism evidence="3 4">
    <name type="scientific">Prunella himalayana</name>
    <dbReference type="NCBI Taxonomy" id="670356"/>
    <lineage>
        <taxon>Eukaryota</taxon>
        <taxon>Metazoa</taxon>
        <taxon>Chordata</taxon>
        <taxon>Craniata</taxon>
        <taxon>Vertebrata</taxon>
        <taxon>Euteleostomi</taxon>
        <taxon>Archelosauria</taxon>
        <taxon>Archosauria</taxon>
        <taxon>Dinosauria</taxon>
        <taxon>Saurischia</taxon>
        <taxon>Theropoda</taxon>
        <taxon>Coelurosauria</taxon>
        <taxon>Aves</taxon>
        <taxon>Neognathae</taxon>
        <taxon>Neoaves</taxon>
        <taxon>Telluraves</taxon>
        <taxon>Australaves</taxon>
        <taxon>Passeriformes</taxon>
        <taxon>Passeroidea</taxon>
        <taxon>Prunellidae</taxon>
        <taxon>Prunella</taxon>
    </lineage>
</organism>
<feature type="non-terminal residue" evidence="3">
    <location>
        <position position="212"/>
    </location>
</feature>
<evidence type="ECO:0000259" key="2">
    <source>
        <dbReference type="Pfam" id="PF00085"/>
    </source>
</evidence>
<evidence type="ECO:0000313" key="3">
    <source>
        <dbReference type="EMBL" id="NWT64284.1"/>
    </source>
</evidence>
<dbReference type="SUPFAM" id="SSF52833">
    <property type="entry name" value="Thioredoxin-like"/>
    <property type="match status" value="1"/>
</dbReference>
<keyword evidence="4" id="KW-1185">Reference proteome</keyword>
<reference evidence="3 4" key="1">
    <citation type="submission" date="2019-09" db="EMBL/GenBank/DDBJ databases">
        <title>Bird 10,000 Genomes (B10K) Project - Family phase.</title>
        <authorList>
            <person name="Zhang G."/>
        </authorList>
    </citation>
    <scope>NUCLEOTIDE SEQUENCE [LARGE SCALE GENOMIC DNA]</scope>
    <source>
        <strain evidence="3">B10K-DU-013-18</strain>
        <tissue evidence="3">Muscle</tissue>
    </source>
</reference>
<feature type="domain" description="Thioredoxin" evidence="2">
    <location>
        <begin position="89"/>
        <end position="148"/>
    </location>
</feature>
<dbReference type="Pfam" id="PF00085">
    <property type="entry name" value="Thioredoxin"/>
    <property type="match status" value="1"/>
</dbReference>
<dbReference type="OrthoDB" id="10257948at2759"/>
<protein>
    <recommendedName>
        <fullName evidence="1">Thioredoxin domain-containing protein 9</fullName>
    </recommendedName>
</protein>
<evidence type="ECO:0000256" key="1">
    <source>
        <dbReference type="ARBA" id="ARBA00026148"/>
    </source>
</evidence>
<dbReference type="Gene3D" id="3.40.30.10">
    <property type="entry name" value="Glutaredoxin"/>
    <property type="match status" value="1"/>
</dbReference>
<feature type="non-terminal residue" evidence="3">
    <location>
        <position position="1"/>
    </location>
</feature>
<dbReference type="PANTHER" id="PTHR21148">
    <property type="entry name" value="THIOREDOXIN DOMAIN-CONTAINING PROTEIN 9"/>
    <property type="match status" value="1"/>
</dbReference>
<dbReference type="InterPro" id="IPR013766">
    <property type="entry name" value="Thioredoxin_domain"/>
</dbReference>
<dbReference type="EMBL" id="VYZK01000010">
    <property type="protein sequence ID" value="NWT64284.1"/>
    <property type="molecule type" value="Genomic_DNA"/>
</dbReference>
<proteinExistence type="predicted"/>
<dbReference type="Proteomes" id="UP000566454">
    <property type="component" value="Unassembled WGS sequence"/>
</dbReference>